<name>A0A7T7HPQ9_9HYPH</name>
<keyword evidence="2" id="KW-0614">Plasmid</keyword>
<evidence type="ECO:0000313" key="3">
    <source>
        <dbReference type="Proteomes" id="UP000596083"/>
    </source>
</evidence>
<geneLocation type="plasmid" evidence="2 3">
    <name>plas-002</name>
</geneLocation>
<dbReference type="KEGG" id="mlut:JET14_21920"/>
<feature type="region of interest" description="Disordered" evidence="1">
    <location>
        <begin position="817"/>
        <end position="838"/>
    </location>
</feature>
<evidence type="ECO:0000256" key="1">
    <source>
        <dbReference type="SAM" id="MobiDB-lite"/>
    </source>
</evidence>
<dbReference type="EMBL" id="CP066788">
    <property type="protein sequence ID" value="QQM33113.1"/>
    <property type="molecule type" value="Genomic_DNA"/>
</dbReference>
<accession>A0A7T7HPQ9</accession>
<organism evidence="2 3">
    <name type="scientific">Martelella lutilitoris</name>
    <dbReference type="NCBI Taxonomy" id="2583532"/>
    <lineage>
        <taxon>Bacteria</taxon>
        <taxon>Pseudomonadati</taxon>
        <taxon>Pseudomonadota</taxon>
        <taxon>Alphaproteobacteria</taxon>
        <taxon>Hyphomicrobiales</taxon>
        <taxon>Aurantimonadaceae</taxon>
        <taxon>Martelella</taxon>
    </lineage>
</organism>
<dbReference type="RefSeq" id="WP_200338448.1">
    <property type="nucleotide sequence ID" value="NZ_CP066788.1"/>
</dbReference>
<dbReference type="Gene3D" id="3.40.50.300">
    <property type="entry name" value="P-loop containing nucleotide triphosphate hydrolases"/>
    <property type="match status" value="1"/>
</dbReference>
<feature type="compositionally biased region" description="Basic and acidic residues" evidence="1">
    <location>
        <begin position="818"/>
        <end position="838"/>
    </location>
</feature>
<feature type="compositionally biased region" description="Basic and acidic residues" evidence="1">
    <location>
        <begin position="1454"/>
        <end position="1464"/>
    </location>
</feature>
<sequence>MATEPETNDIERSFQDIPDDKINEAEQTAFLMDLGWHKGSNWADLLKSKRILIISAAGAGKTYECRTQQQMLWAAGEPAFYVELADLAHSNLRDLLSHDEEIRFDSWHASQSDVATFFLDSIDELKLSLGSFEQALKRLAKAVAGQLGRVRVIITSRPIPVDEQIFRQFLPVPDEPHEAATSEKFANSVMARRAQKSSEEQIARDWRNVALLPLSNGQIKQMAIKEGVDDPDALLADIRQRNAEDFVRRPQDLIELCADWREHRRISSHRDQVASDIAVKLKPRQDGRERAALSADKALKGARRLALAASLSRKLTLRHSAEADREGDPTDAPLDPSTILHDWTQDECTTLLERSLFGFASYGRVRFHHRSVIEYLAAEHLLALRERGVPVRSIKRILFTTTTQGDEVVRPSLRPVVAWMALRDDAIFEELLRREPDVLLNFGDPESLSPAQRQRALRSYVERHSAGGWRGLRVPSVQLHRFATKDLGPEVKRLWEGGIENHEIREILLDLIGLGKMTDCADIAYGIAVDATAPEGERIDALDALVHLNDARLTAISTSLAENGPIWPNRLSRAALLRLFPAHLSVEHLYNVLTRITEKKRSAGGISWNLPRLIEHVDLSPETLDTLRSGLTELALEGLAWNEKQWPHLASKRQFLLPALAATCLRQVRNGTTTPDVMRSTAIALRLAEREYDHTEMAKQLAAALSDLPAEARRLMFEAEDAFLQAYQPQTDPFKRYARLAFHGAAIDIGAVDAGWVLASLADRSRSAEDRTMMLEAAIRIREDNVDWTEHLASLKSHVLDLPDLIERLDQLAQPRKPAPEELRWQREDAKRRKHDERRDAKAHASWVMFWREIVNDPESVFATDRSENTAWNLWRAMERNGEESRASGWNRRFIERHFGKEVADRLRLAVMAFWRKDHPTLRSERPEEEKGAYLTRWQLGLAGIYAEAEDSQWAKKLSQDETELALRYVSIELNGFPAWLEGFATAHPAAVDTVLGTELTAELDEPAVGHSGMLQDIKYGAPAVARLFVPRLRAWLDAGKWRLGRNEDEAARANRLRQVVQVLVQHGDSDTTAHIHTLAKTELAEGARDAMASIWLPILMRLNAADGIDALEKTLKPHAPEKLGPALDWFSSLFGNRHGDEETYLSASGFTPELLLRLARLAYQYIRPSDDIVRDVGSFSPNARDHAERGRSNIVNALLSTSGAEGWAIKLKLAEDPLFADFKDRALAMARERASEEADAAAFTEGDMVALDRYGELPPLTRDEMFTLLTDRLGDIDDALLRDDSPRAAWALINDEKVMRQQVARELRALANGAYTVDQEAVTADEKETDIRLRSTGSEHEAIIELKIGEKDRSAADLKATIKDQLVVKYMAAENSRAGCLLISANSSRTWLHPESGAALDLAGLITMLNEEAARIEQEMGGCLRLIVRSLDLQPRLPTERAKSRGRQRKASSKREPKEMPAR</sequence>
<gene>
    <name evidence="2" type="ORF">JET14_21920</name>
</gene>
<dbReference type="Proteomes" id="UP000596083">
    <property type="component" value="Plasmid plas-002"/>
</dbReference>
<protein>
    <submittedName>
        <fullName evidence="2">Uncharacterized protein</fullName>
    </submittedName>
</protein>
<reference evidence="2 3" key="1">
    <citation type="submission" date="2020-12" db="EMBL/GenBank/DDBJ databases">
        <authorList>
            <person name="Zheng R.K."/>
            <person name="Sun C.M."/>
        </authorList>
    </citation>
    <scope>NUCLEOTIDE SEQUENCE [LARGE SCALE GENOMIC DNA]</scope>
    <source>
        <strain evidence="2 3">ZRK001</strain>
        <plasmid evidence="2 3">plas-002</plasmid>
    </source>
</reference>
<feature type="region of interest" description="Disordered" evidence="1">
    <location>
        <begin position="1438"/>
        <end position="1464"/>
    </location>
</feature>
<evidence type="ECO:0000313" key="2">
    <source>
        <dbReference type="EMBL" id="QQM33113.1"/>
    </source>
</evidence>
<proteinExistence type="predicted"/>
<dbReference type="InterPro" id="IPR027417">
    <property type="entry name" value="P-loop_NTPase"/>
</dbReference>